<evidence type="ECO:0000256" key="5">
    <source>
        <dbReference type="RuleBase" id="RU003909"/>
    </source>
</evidence>
<dbReference type="GO" id="GO:0005856">
    <property type="term" value="C:cytoskeleton"/>
    <property type="evidence" value="ECO:0007669"/>
    <property type="project" value="UniProtKB-SubCell"/>
</dbReference>
<dbReference type="PRINTS" id="PR01639">
    <property type="entry name" value="PROFILINMAML"/>
</dbReference>
<reference evidence="6" key="2">
    <citation type="submission" date="2025-09" db="UniProtKB">
        <authorList>
            <consortium name="Ensembl"/>
        </authorList>
    </citation>
    <scope>IDENTIFICATION</scope>
</reference>
<dbReference type="SMART" id="SM00392">
    <property type="entry name" value="PROF"/>
    <property type="match status" value="1"/>
</dbReference>
<comment type="subcellular location">
    <subcellularLocation>
        <location evidence="1">Cytoplasm</location>
        <location evidence="1">Cytoskeleton</location>
    </subcellularLocation>
</comment>
<organism evidence="6 7">
    <name type="scientific">Geospiza parvula</name>
    <name type="common">Small tree-finch</name>
    <name type="synonym">Camarhynchus parvulus</name>
    <dbReference type="NCBI Taxonomy" id="87175"/>
    <lineage>
        <taxon>Eukaryota</taxon>
        <taxon>Metazoa</taxon>
        <taxon>Chordata</taxon>
        <taxon>Craniata</taxon>
        <taxon>Vertebrata</taxon>
        <taxon>Euteleostomi</taxon>
        <taxon>Archelosauria</taxon>
        <taxon>Archosauria</taxon>
        <taxon>Dinosauria</taxon>
        <taxon>Saurischia</taxon>
        <taxon>Theropoda</taxon>
        <taxon>Coelurosauria</taxon>
        <taxon>Aves</taxon>
        <taxon>Neognathae</taxon>
        <taxon>Neoaves</taxon>
        <taxon>Telluraves</taxon>
        <taxon>Australaves</taxon>
        <taxon>Passeriformes</taxon>
        <taxon>Thraupidae</taxon>
        <taxon>Camarhynchus</taxon>
    </lineage>
</organism>
<reference evidence="6" key="1">
    <citation type="submission" date="2025-08" db="UniProtKB">
        <authorList>
            <consortium name="Ensembl"/>
        </authorList>
    </citation>
    <scope>IDENTIFICATION</scope>
</reference>
<protein>
    <recommendedName>
        <fullName evidence="5">Profilin</fullName>
    </recommendedName>
</protein>
<dbReference type="InterPro" id="IPR005454">
    <property type="entry name" value="Profilin1/2/3_vertebrate"/>
</dbReference>
<keyword evidence="3" id="KW-0963">Cytoplasm</keyword>
<dbReference type="SUPFAM" id="SSF55770">
    <property type="entry name" value="Profilin (actin-binding protein)"/>
    <property type="match status" value="1"/>
</dbReference>
<dbReference type="InterPro" id="IPR048278">
    <property type="entry name" value="PFN"/>
</dbReference>
<evidence type="ECO:0000313" key="6">
    <source>
        <dbReference type="Ensembl" id="ENSCPVP00000018475.1"/>
    </source>
</evidence>
<proteinExistence type="inferred from homology"/>
<keyword evidence="5" id="KW-0009">Actin-binding</keyword>
<name>A0A8C3NDP2_GEOPR</name>
<evidence type="ECO:0000313" key="7">
    <source>
        <dbReference type="Proteomes" id="UP000694382"/>
    </source>
</evidence>
<dbReference type="GO" id="GO:0030833">
    <property type="term" value="P:regulation of actin filament polymerization"/>
    <property type="evidence" value="ECO:0007669"/>
    <property type="project" value="TreeGrafter"/>
</dbReference>
<keyword evidence="4" id="KW-0206">Cytoskeleton</keyword>
<dbReference type="GO" id="GO:0032233">
    <property type="term" value="P:positive regulation of actin filament bundle assembly"/>
    <property type="evidence" value="ECO:0007669"/>
    <property type="project" value="TreeGrafter"/>
</dbReference>
<dbReference type="AlphaFoldDB" id="A0A8C3NDP2"/>
<dbReference type="Proteomes" id="UP000694382">
    <property type="component" value="Unassembled WGS sequence"/>
</dbReference>
<dbReference type="GO" id="GO:0030036">
    <property type="term" value="P:actin cytoskeleton organization"/>
    <property type="evidence" value="ECO:0007669"/>
    <property type="project" value="InterPro"/>
</dbReference>
<accession>A0A8C3NDP2</accession>
<dbReference type="Pfam" id="PF00235">
    <property type="entry name" value="Profilin"/>
    <property type="match status" value="1"/>
</dbReference>
<dbReference type="GO" id="GO:0003779">
    <property type="term" value="F:actin binding"/>
    <property type="evidence" value="ECO:0007669"/>
    <property type="project" value="UniProtKB-KW"/>
</dbReference>
<evidence type="ECO:0000256" key="3">
    <source>
        <dbReference type="ARBA" id="ARBA00022490"/>
    </source>
</evidence>
<evidence type="ECO:0000256" key="1">
    <source>
        <dbReference type="ARBA" id="ARBA00004245"/>
    </source>
</evidence>
<dbReference type="PANTHER" id="PTHR13936">
    <property type="entry name" value="PROFILIN"/>
    <property type="match status" value="1"/>
</dbReference>
<sequence>MSGWAPYVETLLADGTCQDAAIVGYRDTPAVWAAAPGKTFANITPAEVAALVGPERGPLLVQGLTLGGLRCSVIRDSLLVEGEHSMDLRTKGAAGAPTFNITAPRGDPRHVPIPAAIVLAMGKEGVHGGCVNKKCYEMANHLRRSQY</sequence>
<dbReference type="Gene3D" id="3.30.450.30">
    <property type="entry name" value="Dynein light chain 2a, cytoplasmic"/>
    <property type="match status" value="1"/>
</dbReference>
<dbReference type="Ensembl" id="ENSCPVT00000019301.2">
    <property type="protein sequence ID" value="ENSCPVP00000018475.1"/>
    <property type="gene ID" value="ENSCPVG00000013490.2"/>
</dbReference>
<evidence type="ECO:0000256" key="4">
    <source>
        <dbReference type="ARBA" id="ARBA00023212"/>
    </source>
</evidence>
<keyword evidence="7" id="KW-1185">Reference proteome</keyword>
<dbReference type="PANTHER" id="PTHR13936:SF14">
    <property type="entry name" value="PROFILIN-1"/>
    <property type="match status" value="1"/>
</dbReference>
<dbReference type="InterPro" id="IPR036140">
    <property type="entry name" value="PFN_sf"/>
</dbReference>
<dbReference type="InterPro" id="IPR005455">
    <property type="entry name" value="PFN_euk"/>
</dbReference>
<dbReference type="GO" id="GO:0005737">
    <property type="term" value="C:cytoplasm"/>
    <property type="evidence" value="ECO:0007669"/>
    <property type="project" value="TreeGrafter"/>
</dbReference>
<evidence type="ECO:0000256" key="2">
    <source>
        <dbReference type="ARBA" id="ARBA00010058"/>
    </source>
</evidence>
<dbReference type="CDD" id="cd00148">
    <property type="entry name" value="PROF"/>
    <property type="match status" value="1"/>
</dbReference>
<comment type="similarity">
    <text evidence="2 5">Belongs to the profilin family.</text>
</comment>